<dbReference type="Proteomes" id="UP000694871">
    <property type="component" value="Unplaced"/>
</dbReference>
<organism evidence="6 7">
    <name type="scientific">Gekko japonicus</name>
    <name type="common">Schlegel's Japanese gecko</name>
    <dbReference type="NCBI Taxonomy" id="146911"/>
    <lineage>
        <taxon>Eukaryota</taxon>
        <taxon>Metazoa</taxon>
        <taxon>Chordata</taxon>
        <taxon>Craniata</taxon>
        <taxon>Vertebrata</taxon>
        <taxon>Euteleostomi</taxon>
        <taxon>Lepidosauria</taxon>
        <taxon>Squamata</taxon>
        <taxon>Bifurcata</taxon>
        <taxon>Gekkota</taxon>
        <taxon>Gekkonidae</taxon>
        <taxon>Gekkoninae</taxon>
        <taxon>Gekko</taxon>
    </lineage>
</organism>
<dbReference type="InterPro" id="IPR008952">
    <property type="entry name" value="Tetraspanin_EC2_sf"/>
</dbReference>
<feature type="transmembrane region" description="Helical" evidence="5">
    <location>
        <begin position="73"/>
        <end position="96"/>
    </location>
</feature>
<feature type="transmembrane region" description="Helical" evidence="5">
    <location>
        <begin position="34"/>
        <end position="61"/>
    </location>
</feature>
<gene>
    <name evidence="7" type="primary">LOC107113235</name>
</gene>
<feature type="transmembrane region" description="Helical" evidence="5">
    <location>
        <begin position="108"/>
        <end position="130"/>
    </location>
</feature>
<dbReference type="PANTHER" id="PTHR19282:SF477">
    <property type="entry name" value="TETRASPANIN"/>
    <property type="match status" value="1"/>
</dbReference>
<dbReference type="GeneID" id="107113235"/>
<keyword evidence="6" id="KW-1185">Reference proteome</keyword>
<evidence type="ECO:0000256" key="1">
    <source>
        <dbReference type="ARBA" id="ARBA00004141"/>
    </source>
</evidence>
<dbReference type="Pfam" id="PF00335">
    <property type="entry name" value="Tetraspanin"/>
    <property type="match status" value="1"/>
</dbReference>
<protein>
    <submittedName>
        <fullName evidence="7">Tetraspanin-3-like</fullName>
    </submittedName>
</protein>
<keyword evidence="4 5" id="KW-0472">Membrane</keyword>
<dbReference type="RefSeq" id="XP_015270021.1">
    <property type="nucleotide sequence ID" value="XM_015414535.1"/>
</dbReference>
<dbReference type="SUPFAM" id="SSF48652">
    <property type="entry name" value="Tetraspanin"/>
    <property type="match status" value="1"/>
</dbReference>
<evidence type="ECO:0000256" key="4">
    <source>
        <dbReference type="ARBA" id="ARBA00023136"/>
    </source>
</evidence>
<evidence type="ECO:0000313" key="6">
    <source>
        <dbReference type="Proteomes" id="UP000694871"/>
    </source>
</evidence>
<feature type="transmembrane region" description="Helical" evidence="5">
    <location>
        <begin position="237"/>
        <end position="259"/>
    </location>
</feature>
<evidence type="ECO:0000313" key="7">
    <source>
        <dbReference type="RefSeq" id="XP_015270021.1"/>
    </source>
</evidence>
<keyword evidence="2 5" id="KW-0812">Transmembrane</keyword>
<keyword evidence="3 5" id="KW-1133">Transmembrane helix</keyword>
<accession>A0ABM1K8I4</accession>
<dbReference type="InterPro" id="IPR018499">
    <property type="entry name" value="Tetraspanin/Peripherin"/>
</dbReference>
<reference evidence="7" key="1">
    <citation type="submission" date="2025-08" db="UniProtKB">
        <authorList>
            <consortium name="RefSeq"/>
        </authorList>
    </citation>
    <scope>IDENTIFICATION</scope>
</reference>
<dbReference type="PANTHER" id="PTHR19282">
    <property type="entry name" value="TETRASPANIN"/>
    <property type="match status" value="1"/>
</dbReference>
<evidence type="ECO:0000256" key="5">
    <source>
        <dbReference type="SAM" id="Phobius"/>
    </source>
</evidence>
<comment type="subcellular location">
    <subcellularLocation>
        <location evidence="1">Membrane</location>
        <topology evidence="1">Multi-pass membrane protein</topology>
    </subcellularLocation>
</comment>
<sequence>MRIISRMKAGSFSSSFSPPLLCTTETRSRAFAKVLLTLLGFCLWGTAVAFLFGGAFVIITYKSYKAFFQNPFFLLPGCLALVTAFLLFLTGALAMLTHVKNSRPHQGTLMYLLVVLFCLEASSAVVTQLYSTQEAYHLTSSVSSLFHEYNRTVPNYPNNEAVDAIQQQLQCCGIYNHTDWSVLALPNRLQTGPVFAPKSCCKEAAMECADNVSQPEKLFEEGCLQKLGKRLHFVRHYLNWCCVMVGCLEMLTVVSNGVLMKQQPFQDFRILDSANFS</sequence>
<evidence type="ECO:0000256" key="2">
    <source>
        <dbReference type="ARBA" id="ARBA00022692"/>
    </source>
</evidence>
<evidence type="ECO:0000256" key="3">
    <source>
        <dbReference type="ARBA" id="ARBA00022989"/>
    </source>
</evidence>
<dbReference type="Gene3D" id="1.10.1450.10">
    <property type="entry name" value="Tetraspanin"/>
    <property type="match status" value="1"/>
</dbReference>
<name>A0ABM1K8I4_GEKJA</name>
<proteinExistence type="predicted"/>